<keyword evidence="1" id="KW-0812">Transmembrane</keyword>
<keyword evidence="1" id="KW-1133">Transmembrane helix</keyword>
<evidence type="ECO:0000313" key="2">
    <source>
        <dbReference type="EMBL" id="MDQ0349387.1"/>
    </source>
</evidence>
<proteinExistence type="predicted"/>
<evidence type="ECO:0000256" key="1">
    <source>
        <dbReference type="SAM" id="Phobius"/>
    </source>
</evidence>
<evidence type="ECO:0000313" key="3">
    <source>
        <dbReference type="Proteomes" id="UP001238467"/>
    </source>
</evidence>
<keyword evidence="1" id="KW-0472">Membrane</keyword>
<protein>
    <submittedName>
        <fullName evidence="2">Uncharacterized protein</fullName>
    </submittedName>
</protein>
<comment type="caution">
    <text evidence="2">The sequence shown here is derived from an EMBL/GenBank/DDBJ whole genome shotgun (WGS) entry which is preliminary data.</text>
</comment>
<dbReference type="RefSeq" id="WP_307063041.1">
    <property type="nucleotide sequence ID" value="NZ_JAUSUH010000010.1"/>
</dbReference>
<dbReference type="EMBL" id="JAUSUH010000010">
    <property type="protein sequence ID" value="MDQ0349387.1"/>
    <property type="molecule type" value="Genomic_DNA"/>
</dbReference>
<accession>A0ABU0DLS3</accession>
<name>A0ABU0DLS3_9HYPH</name>
<dbReference type="Proteomes" id="UP001238467">
    <property type="component" value="Unassembled WGS sequence"/>
</dbReference>
<gene>
    <name evidence="2" type="ORF">J2S76_003832</name>
</gene>
<reference evidence="2 3" key="1">
    <citation type="submission" date="2023-07" db="EMBL/GenBank/DDBJ databases">
        <title>Genomic Encyclopedia of Type Strains, Phase IV (KMG-IV): sequencing the most valuable type-strain genomes for metagenomic binning, comparative biology and taxonomic classification.</title>
        <authorList>
            <person name="Goeker M."/>
        </authorList>
    </citation>
    <scope>NUCLEOTIDE SEQUENCE [LARGE SCALE GENOMIC DNA]</scope>
    <source>
        <strain evidence="2 3">DSM 1277</strain>
    </source>
</reference>
<feature type="transmembrane region" description="Helical" evidence="1">
    <location>
        <begin position="12"/>
        <end position="33"/>
    </location>
</feature>
<sequence>MPLEIANLVSSISNISLIIGAILALGGTIGSIISNATIARYADERIASNELLTARANQGAELANQRTVEIEQTNLSLQLELERERSDRLRLEQKLAPRLITPDKMSDAAATLSVHAGQKAHLNCLLGDPESRFLCNDIATMLIRAGWDVDDEPAQVMWGGGTPVGVMVEVFGHDIDKKTTTAALTLNAVLADLTLVRDGAAVNFKESSNLFMNISVGKRILSPESLLRMSP</sequence>
<organism evidence="2 3">
    <name type="scientific">Ancylobacter vacuolatus</name>
    <dbReference type="NCBI Taxonomy" id="223389"/>
    <lineage>
        <taxon>Bacteria</taxon>
        <taxon>Pseudomonadati</taxon>
        <taxon>Pseudomonadota</taxon>
        <taxon>Alphaproteobacteria</taxon>
        <taxon>Hyphomicrobiales</taxon>
        <taxon>Xanthobacteraceae</taxon>
        <taxon>Ancylobacter</taxon>
    </lineage>
</organism>
<keyword evidence="3" id="KW-1185">Reference proteome</keyword>